<evidence type="ECO:0000256" key="4">
    <source>
        <dbReference type="ARBA" id="ARBA00023006"/>
    </source>
</evidence>
<feature type="compositionally biased region" description="Basic residues" evidence="8">
    <location>
        <begin position="1226"/>
        <end position="1235"/>
    </location>
</feature>
<dbReference type="GO" id="GO:0000045">
    <property type="term" value="P:autophagosome assembly"/>
    <property type="evidence" value="ECO:0007669"/>
    <property type="project" value="UniProtKB-UniRule"/>
</dbReference>
<feature type="region of interest" description="Disordered" evidence="8">
    <location>
        <begin position="1212"/>
        <end position="1235"/>
    </location>
</feature>
<dbReference type="Proteomes" id="UP000242254">
    <property type="component" value="Unassembled WGS sequence"/>
</dbReference>
<feature type="domain" description="Autophagy-related protein 11 C-terminal" evidence="10">
    <location>
        <begin position="1053"/>
        <end position="1175"/>
    </location>
</feature>
<feature type="coiled-coil region" evidence="7">
    <location>
        <begin position="1057"/>
        <end position="1084"/>
    </location>
</feature>
<dbReference type="GO" id="GO:0000422">
    <property type="term" value="P:autophagy of mitochondrion"/>
    <property type="evidence" value="ECO:0007669"/>
    <property type="project" value="TreeGrafter"/>
</dbReference>
<evidence type="ECO:0000259" key="9">
    <source>
        <dbReference type="Pfam" id="PF04108"/>
    </source>
</evidence>
<dbReference type="InterPro" id="IPR045326">
    <property type="entry name" value="ATG17-like_dom"/>
</dbReference>
<proteinExistence type="inferred from homology"/>
<dbReference type="GO" id="GO:0061709">
    <property type="term" value="P:reticulophagy"/>
    <property type="evidence" value="ECO:0007669"/>
    <property type="project" value="TreeGrafter"/>
</dbReference>
<dbReference type="InterPro" id="IPR019460">
    <property type="entry name" value="Atg11_C"/>
</dbReference>
<comment type="function">
    <text evidence="6">Involved in cytoplasm to vacuole transport (Cvt), pexophagy, mitophagy and nucleophagy. Recruits mitochondria for their selective degradation via autophagy (mitophagy) during starvation. Works as scaffold proteins that recruit ATG proteins to the pre-autophagosome (PAS), the site of vesicle/autophagosome formation. Required for the Cvt vesicles completion.</text>
</comment>
<feature type="compositionally biased region" description="Polar residues" evidence="8">
    <location>
        <begin position="1212"/>
        <end position="1221"/>
    </location>
</feature>
<protein>
    <recommendedName>
        <fullName evidence="6">Autophagy-related protein 11</fullName>
    </recommendedName>
</protein>
<evidence type="ECO:0000259" key="10">
    <source>
        <dbReference type="Pfam" id="PF10377"/>
    </source>
</evidence>
<keyword evidence="2 6" id="KW-0813">Transport</keyword>
<dbReference type="STRING" id="1340429.A0A2G4T146"/>
<dbReference type="GO" id="GO:0015031">
    <property type="term" value="P:protein transport"/>
    <property type="evidence" value="ECO:0007669"/>
    <property type="project" value="UniProtKB-KW"/>
</dbReference>
<reference evidence="11 12" key="1">
    <citation type="journal article" date="2016" name="Proc. Natl. Acad. Sci. U.S.A.">
        <title>Lipid metabolic changes in an early divergent fungus govern the establishment of a mutualistic symbiosis with endobacteria.</title>
        <authorList>
            <person name="Lastovetsky O.A."/>
            <person name="Gaspar M.L."/>
            <person name="Mondo S.J."/>
            <person name="LaButti K.M."/>
            <person name="Sandor L."/>
            <person name="Grigoriev I.V."/>
            <person name="Henry S.A."/>
            <person name="Pawlowska T.E."/>
        </authorList>
    </citation>
    <scope>NUCLEOTIDE SEQUENCE [LARGE SCALE GENOMIC DNA]</scope>
    <source>
        <strain evidence="11 12">ATCC 52813</strain>
    </source>
</reference>
<dbReference type="GO" id="GO:1990316">
    <property type="term" value="C:Atg1/ULK1 kinase complex"/>
    <property type="evidence" value="ECO:0007669"/>
    <property type="project" value="TreeGrafter"/>
</dbReference>
<organism evidence="11 12">
    <name type="scientific">Rhizopus microsporus ATCC 52813</name>
    <dbReference type="NCBI Taxonomy" id="1340429"/>
    <lineage>
        <taxon>Eukaryota</taxon>
        <taxon>Fungi</taxon>
        <taxon>Fungi incertae sedis</taxon>
        <taxon>Mucoromycota</taxon>
        <taxon>Mucoromycotina</taxon>
        <taxon>Mucoromycetes</taxon>
        <taxon>Mucorales</taxon>
        <taxon>Mucorineae</taxon>
        <taxon>Rhizopodaceae</taxon>
        <taxon>Rhizopus</taxon>
    </lineage>
</organism>
<keyword evidence="12" id="KW-1185">Reference proteome</keyword>
<feature type="coiled-coil region" evidence="7">
    <location>
        <begin position="937"/>
        <end position="978"/>
    </location>
</feature>
<sequence>MKIYRAETGQQVNLQSTKDITSLNDLKLELERSIGVPMHSQILMTSFGTQVKESNLKEILEATDQNEYILFCYDRQYLDALPEEISNLLDVETPKLEPRISAFDGSESLKSIEKSLKSRTVSQSCESYLSLFTSFDDYSQSLIKTSATHTQLAKTLVDEQKLQRMALNVAMTNLEAHNKSINTNVKAFVAAAEKERTRQSTLIQSLQNDLDILKHVRIHPTILHQLNLSHKSKEKLIDFVDQAYIEQVRIDTIKLCDFLSQEIRDMLDKIAELEQCEQEVLTDIANKNNLHILDATLADIQQLYKKAQYLKDTRKRDIGRVSDKIAGMLNIPITKLFASLSIQNSSQQQQQQQTNNKPSHDSKKTLDSFRHLAEYHVQNYLPQLASYEQFIRQKVTTLAISKRNSIQEFIKYMNAVSQIQSEIASIEPRLNSAKEYLDEFKKKYETYDLGSVRDILFGYGALMIEIVRRREYVQLLAENATLLADIMSRYRNEEEQRRDFFRRKIAKILPLKMSIMDDSPPQCEITANVSPVTDMTLQKKDIIDFISLLGQAYAQSPSYNRRPLSSSKSLKRLITQQTNEDEKLYSVLKLMYKQLDSLKADFLKSIESDLFGPGSIDSVRIKNASKREDKESQVLSDDERKIYEAKIQTLERTLQLRSESKYSTSYSLVSNDTTSEETKSKLIDTEKRLLEMKDTNERQKQEIEELKKALQKLEQEKNQCENEKEDQRLQIQELEQLLEEERQTYEHNRQSLLNEAKIKDNLADIRIAGLEEDWKGKISDLQRALEEETRTLNELRLRHDAEISDLRFEHDTRLREKVEAINNEKRELALLVDQLREDLASVNQSLEEEREKYEERLTELQTEIAESERAKDEIKLLQQQTRMMVNRAQEDWTMKNEELKRIKDEQMIVRSAIAELLSRYMGEGAQITENTDLEPIIRAFQQNLDQFTAQANLTQENYENLEQEAADLNQRYQELLETHQEWRPIAIGMAEKLEDYRKMMLYEIINQFQIPADEAELNILSRKITPSEDDAAMWNEILQLASSIDHQNITRRLRKRVKEVHELARQYKKDYKELKEKYIKLSAKLSEKISFRNFKVGDIALFLPTRNSGGKPWAAFNIGSPYYFLSPAGATTFTTNSSEWIVARITHITEHIVDESDPNPYGLAPQVKYYELEVECWKNQKASNKKKPNFIDSGLASIPVDNRKRPSFMASSSNIVHSTSPPHDALKRRRSATGV</sequence>
<dbReference type="GO" id="GO:0060090">
    <property type="term" value="F:molecular adaptor activity"/>
    <property type="evidence" value="ECO:0007669"/>
    <property type="project" value="TreeGrafter"/>
</dbReference>
<dbReference type="Pfam" id="PF10377">
    <property type="entry name" value="ATG11"/>
    <property type="match status" value="1"/>
</dbReference>
<dbReference type="GO" id="GO:0034517">
    <property type="term" value="P:ribophagy"/>
    <property type="evidence" value="ECO:0007669"/>
    <property type="project" value="TreeGrafter"/>
</dbReference>
<dbReference type="GO" id="GO:0034045">
    <property type="term" value="C:phagophore assembly site membrane"/>
    <property type="evidence" value="ECO:0007669"/>
    <property type="project" value="UniProtKB-SubCell"/>
</dbReference>
<keyword evidence="3 6" id="KW-0653">Protein transport</keyword>
<accession>A0A2G4T146</accession>
<feature type="coiled-coil region" evidence="7">
    <location>
        <begin position="682"/>
        <end position="880"/>
    </location>
</feature>
<keyword evidence="6" id="KW-0926">Vacuole</keyword>
<keyword evidence="4 6" id="KW-0072">Autophagy</keyword>
<comment type="subcellular location">
    <subcellularLocation>
        <location evidence="6">Preautophagosomal structure membrane</location>
        <topology evidence="6">Peripheral membrane protein</topology>
    </subcellularLocation>
    <subcellularLocation>
        <location evidence="6">Vacuole membrane</location>
        <topology evidence="6">Peripheral membrane protein</topology>
    </subcellularLocation>
    <text evidence="6">During pexophagy, accumulates in the vacuolar membrane region, where the peroxisomes contact the vacuole.</text>
</comment>
<evidence type="ECO:0000256" key="3">
    <source>
        <dbReference type="ARBA" id="ARBA00022927"/>
    </source>
</evidence>
<dbReference type="GO" id="GO:0019901">
    <property type="term" value="F:protein kinase binding"/>
    <property type="evidence" value="ECO:0007669"/>
    <property type="project" value="TreeGrafter"/>
</dbReference>
<evidence type="ECO:0000256" key="5">
    <source>
        <dbReference type="ARBA" id="ARBA00023054"/>
    </source>
</evidence>
<dbReference type="RefSeq" id="XP_023468432.1">
    <property type="nucleotide sequence ID" value="XM_023614442.1"/>
</dbReference>
<dbReference type="Pfam" id="PF04108">
    <property type="entry name" value="ATG17_like"/>
    <property type="match status" value="1"/>
</dbReference>
<evidence type="ECO:0000313" key="12">
    <source>
        <dbReference type="Proteomes" id="UP000242254"/>
    </source>
</evidence>
<dbReference type="EMBL" id="KZ303845">
    <property type="protein sequence ID" value="PHZ14724.1"/>
    <property type="molecule type" value="Genomic_DNA"/>
</dbReference>
<dbReference type="PANTHER" id="PTHR13222:SF1">
    <property type="entry name" value="RB1-INDUCIBLE COILED-COIL PROTEIN 1"/>
    <property type="match status" value="1"/>
</dbReference>
<keyword evidence="5 7" id="KW-0175">Coiled coil</keyword>
<keyword evidence="6" id="KW-0472">Membrane</keyword>
<gene>
    <name evidence="11" type="ORF">RHIMIDRAFT_304174</name>
</gene>
<dbReference type="GO" id="GO:0005774">
    <property type="term" value="C:vacuolar membrane"/>
    <property type="evidence" value="ECO:0007669"/>
    <property type="project" value="UniProtKB-SubCell"/>
</dbReference>
<dbReference type="GeneID" id="35445431"/>
<evidence type="ECO:0000313" key="11">
    <source>
        <dbReference type="EMBL" id="PHZ14724.1"/>
    </source>
</evidence>
<evidence type="ECO:0000256" key="6">
    <source>
        <dbReference type="RuleBase" id="RU367075"/>
    </source>
</evidence>
<feature type="domain" description="Autophagy protein ATG17-like" evidence="9">
    <location>
        <begin position="138"/>
        <end position="507"/>
    </location>
</feature>
<dbReference type="GO" id="GO:0034727">
    <property type="term" value="P:piecemeal microautophagy of the nucleus"/>
    <property type="evidence" value="ECO:0007669"/>
    <property type="project" value="TreeGrafter"/>
</dbReference>
<evidence type="ECO:0000256" key="8">
    <source>
        <dbReference type="SAM" id="MobiDB-lite"/>
    </source>
</evidence>
<dbReference type="InterPro" id="IPR040040">
    <property type="entry name" value="ATG11"/>
</dbReference>
<evidence type="ECO:0000256" key="1">
    <source>
        <dbReference type="ARBA" id="ARBA00009729"/>
    </source>
</evidence>
<dbReference type="AlphaFoldDB" id="A0A2G4T146"/>
<dbReference type="GO" id="GO:1903599">
    <property type="term" value="P:positive regulation of autophagy of mitochondrion"/>
    <property type="evidence" value="ECO:0007669"/>
    <property type="project" value="UniProtKB-UniRule"/>
</dbReference>
<evidence type="ECO:0000256" key="7">
    <source>
        <dbReference type="SAM" id="Coils"/>
    </source>
</evidence>
<name>A0A2G4T146_RHIZD</name>
<comment type="similarity">
    <text evidence="1 6">Belongs to the ATG11 family.</text>
</comment>
<comment type="subunit">
    <text evidence="6">Homodimer.</text>
</comment>
<evidence type="ECO:0000256" key="2">
    <source>
        <dbReference type="ARBA" id="ARBA00022448"/>
    </source>
</evidence>
<dbReference type="PANTHER" id="PTHR13222">
    <property type="entry name" value="RB1-INDUCIBLE COILED-COIL"/>
    <property type="match status" value="1"/>
</dbReference>